<dbReference type="Proteomes" id="UP000031572">
    <property type="component" value="Unassembled WGS sequence"/>
</dbReference>
<reference evidence="1 2" key="1">
    <citation type="submission" date="2014-12" db="EMBL/GenBank/DDBJ databases">
        <title>Denitrispirillum autotrophicum gen. nov., sp. nov., Denitrifying, Facultatively Autotrophic Bacteria Isolated from Rice Paddy Soil.</title>
        <authorList>
            <person name="Ishii S."/>
            <person name="Ashida N."/>
            <person name="Ohno H."/>
            <person name="Otsuka S."/>
            <person name="Yokota A."/>
            <person name="Senoo K."/>
        </authorList>
    </citation>
    <scope>NUCLEOTIDE SEQUENCE [LARGE SCALE GENOMIC DNA]</scope>
    <source>
        <strain evidence="1 2">TSA66</strain>
    </source>
</reference>
<proteinExistence type="predicted"/>
<dbReference type="OrthoDB" id="8719097at2"/>
<dbReference type="STRING" id="709839.TSA66_21120"/>
<comment type="caution">
    <text evidence="1">The sequence shown here is derived from an EMBL/GenBank/DDBJ whole genome shotgun (WGS) entry which is preliminary data.</text>
</comment>
<evidence type="ECO:0000313" key="1">
    <source>
        <dbReference type="EMBL" id="KIF82761.1"/>
    </source>
</evidence>
<organism evidence="1 2">
    <name type="scientific">Noviherbaspirillum autotrophicum</name>
    <dbReference type="NCBI Taxonomy" id="709839"/>
    <lineage>
        <taxon>Bacteria</taxon>
        <taxon>Pseudomonadati</taxon>
        <taxon>Pseudomonadota</taxon>
        <taxon>Betaproteobacteria</taxon>
        <taxon>Burkholderiales</taxon>
        <taxon>Oxalobacteraceae</taxon>
        <taxon>Noviherbaspirillum</taxon>
    </lineage>
</organism>
<protein>
    <submittedName>
        <fullName evidence="1">Uncharacterized protein</fullName>
    </submittedName>
</protein>
<dbReference type="AlphaFoldDB" id="A0A0C2BXK3"/>
<gene>
    <name evidence="1" type="ORF">TSA66_21120</name>
</gene>
<keyword evidence="2" id="KW-1185">Reference proteome</keyword>
<evidence type="ECO:0000313" key="2">
    <source>
        <dbReference type="Proteomes" id="UP000031572"/>
    </source>
</evidence>
<dbReference type="RefSeq" id="WP_040041392.1">
    <property type="nucleotide sequence ID" value="NZ_JWJG01000028.1"/>
</dbReference>
<name>A0A0C2BXK3_9BURK</name>
<dbReference type="EMBL" id="JWJG01000028">
    <property type="protein sequence ID" value="KIF82761.1"/>
    <property type="molecule type" value="Genomic_DNA"/>
</dbReference>
<accession>A0A0C2BXK3</accession>
<sequence>MALILPCYYLDEPLNEEEMHFVRQTLIGPWARFKTGAADLEQKRVPAVLPLPDEHGVYAKSREQRAERMRAHLRHAGIRACNGRQVVWVMPRDMEWDAIFQFAIREETGYAPYVAQRWFQEEGVLARGSVRVIDTQMLIGAL</sequence>